<proteinExistence type="predicted"/>
<organism evidence="1">
    <name type="scientific">hydrothermal vent metagenome</name>
    <dbReference type="NCBI Taxonomy" id="652676"/>
    <lineage>
        <taxon>unclassified sequences</taxon>
        <taxon>metagenomes</taxon>
        <taxon>ecological metagenomes</taxon>
    </lineage>
</organism>
<evidence type="ECO:0000313" key="1">
    <source>
        <dbReference type="EMBL" id="VAW37069.1"/>
    </source>
</evidence>
<reference evidence="1" key="1">
    <citation type="submission" date="2018-06" db="EMBL/GenBank/DDBJ databases">
        <authorList>
            <person name="Zhirakovskaya E."/>
        </authorList>
    </citation>
    <scope>NUCLEOTIDE SEQUENCE</scope>
</reference>
<dbReference type="EMBL" id="UOEU01000649">
    <property type="protein sequence ID" value="VAW37069.1"/>
    <property type="molecule type" value="Genomic_DNA"/>
</dbReference>
<sequence>MSFDWQTEEDNDWDEQEWRDKPVTAVSPKPPWRTILLITILLAVAAGFIYQQVNKRVASATSTAESDIFSTHNLLSQAAANHDAQLGKVVLSGRDLGWSRVQSNLLTEGLFYEYSGLRLMLPEDTAAFDPLSREDERFIELTLDPDLRGAELAYARDFVALTDDGLQTVTLQQTAVYRLGKTRWLLSPPMESFWGEWQTLELDNLTTIYPQRDEELLLELSADLQTLLTDACEKLPELNCSPNDTIQIRFDTNPESVLETADPANLYDGNLRLDLPTPTLIGLPIDSDGYEALRNAYGAKMVAALIGQSVGYDCCDHAPLFEAIVTYQLAELGLATWPETVETQAALAENGVHTDKLFPYWNSDDFSFIDDEDSVQLFGFVDFLLKEFLPQQTAVTILTQLESASSYQGWLGALADSDINNAVGLASLISREWWFYVLTQLEETAVSNPPIPFPAQDLQLSCTSNGRLSFTPSELSNSEIYRYQLENDSWTEELAYQGFGFFNPLPQDEGVILQLLENEAEQWQTVLWQNGVGVGIIDAENESSISLGQADPDGRFLLYYLLPSSEQDS</sequence>
<accession>A0A3B0VJS3</accession>
<gene>
    <name evidence="1" type="ORF">MNBD_CHLOROFLEXI01-3126</name>
</gene>
<feature type="non-terminal residue" evidence="1">
    <location>
        <position position="569"/>
    </location>
</feature>
<name>A0A3B0VJS3_9ZZZZ</name>
<dbReference type="AlphaFoldDB" id="A0A3B0VJS3"/>
<protein>
    <submittedName>
        <fullName evidence="1">Uncharacterized protein</fullName>
    </submittedName>
</protein>